<keyword evidence="3" id="KW-1185">Reference proteome</keyword>
<dbReference type="EMBL" id="JYDS01004556">
    <property type="protein sequence ID" value="KRY95069.1"/>
    <property type="molecule type" value="Genomic_DNA"/>
</dbReference>
<proteinExistence type="predicted"/>
<dbReference type="Proteomes" id="UP000054805">
    <property type="component" value="Unassembled WGS sequence"/>
</dbReference>
<organism evidence="2 3">
    <name type="scientific">Trichinella pseudospiralis</name>
    <name type="common">Parasitic roundworm</name>
    <dbReference type="NCBI Taxonomy" id="6337"/>
    <lineage>
        <taxon>Eukaryota</taxon>
        <taxon>Metazoa</taxon>
        <taxon>Ecdysozoa</taxon>
        <taxon>Nematoda</taxon>
        <taxon>Enoplea</taxon>
        <taxon>Dorylaimia</taxon>
        <taxon>Trichinellida</taxon>
        <taxon>Trichinellidae</taxon>
        <taxon>Trichinella</taxon>
    </lineage>
</organism>
<name>A0A0V1GA51_TRIPS</name>
<feature type="region of interest" description="Disordered" evidence="1">
    <location>
        <begin position="1"/>
        <end position="33"/>
    </location>
</feature>
<gene>
    <name evidence="2" type="ORF">T4B_4912</name>
</gene>
<comment type="caution">
    <text evidence="2">The sequence shown here is derived from an EMBL/GenBank/DDBJ whole genome shotgun (WGS) entry which is preliminary data.</text>
</comment>
<evidence type="ECO:0000313" key="2">
    <source>
        <dbReference type="EMBL" id="KRY95069.1"/>
    </source>
</evidence>
<evidence type="ECO:0000313" key="3">
    <source>
        <dbReference type="Proteomes" id="UP000054805"/>
    </source>
</evidence>
<reference evidence="2 3" key="1">
    <citation type="submission" date="2015-01" db="EMBL/GenBank/DDBJ databases">
        <title>Evolution of Trichinella species and genotypes.</title>
        <authorList>
            <person name="Korhonen P.K."/>
            <person name="Edoardo P."/>
            <person name="Giuseppe L.R."/>
            <person name="Gasser R.B."/>
        </authorList>
    </citation>
    <scope>NUCLEOTIDE SEQUENCE [LARGE SCALE GENOMIC DNA]</scope>
    <source>
        <strain evidence="2">ISS588</strain>
    </source>
</reference>
<protein>
    <submittedName>
        <fullName evidence="2">Uncharacterized protein</fullName>
    </submittedName>
</protein>
<evidence type="ECO:0000256" key="1">
    <source>
        <dbReference type="SAM" id="MobiDB-lite"/>
    </source>
</evidence>
<accession>A0A0V1GA51</accession>
<dbReference type="AlphaFoldDB" id="A0A0V1GA51"/>
<sequence length="33" mass="3813">MKERKTSEFSTGKKTKNRLNMIIMETNNASPQV</sequence>